<evidence type="ECO:0000256" key="27">
    <source>
        <dbReference type="ARBA" id="ARBA00023949"/>
    </source>
</evidence>
<evidence type="ECO:0000256" key="4">
    <source>
        <dbReference type="ARBA" id="ARBA00000996"/>
    </source>
</evidence>
<keyword evidence="24" id="KW-0675">Receptor</keyword>
<keyword evidence="25" id="KW-0325">Glycoprotein</keyword>
<comment type="subcellular location">
    <subcellularLocation>
        <location evidence="6">Apical cell membrane</location>
    </subcellularLocation>
    <subcellularLocation>
        <location evidence="9">Cell membrane</location>
        <topology evidence="9">Multi-pass membrane protein</topology>
    </subcellularLocation>
    <subcellularLocation>
        <location evidence="8">Golgi apparatus</location>
    </subcellularLocation>
    <subcellularLocation>
        <location evidence="7">Membrane raft</location>
    </subcellularLocation>
</comment>
<keyword evidence="13" id="KW-1003">Cell membrane</keyword>
<dbReference type="GO" id="GO:0150094">
    <property type="term" value="P:amyloid-beta clearance by cellular catabolic process"/>
    <property type="evidence" value="ECO:0007669"/>
    <property type="project" value="TreeGrafter"/>
</dbReference>
<evidence type="ECO:0000256" key="14">
    <source>
        <dbReference type="ARBA" id="ARBA00022499"/>
    </source>
</evidence>
<dbReference type="GO" id="GO:0009986">
    <property type="term" value="C:cell surface"/>
    <property type="evidence" value="ECO:0007669"/>
    <property type="project" value="TreeGrafter"/>
</dbReference>
<keyword evidence="21" id="KW-0472">Membrane</keyword>
<reference evidence="32" key="2">
    <citation type="submission" date="2025-09" db="UniProtKB">
        <authorList>
            <consortium name="Ensembl"/>
        </authorList>
    </citation>
    <scope>IDENTIFICATION</scope>
</reference>
<evidence type="ECO:0000256" key="3">
    <source>
        <dbReference type="ARBA" id="ARBA00000934"/>
    </source>
</evidence>
<keyword evidence="33" id="KW-1185">Reference proteome</keyword>
<keyword evidence="22" id="KW-0564">Palmitate</keyword>
<evidence type="ECO:0000256" key="24">
    <source>
        <dbReference type="ARBA" id="ARBA00023170"/>
    </source>
</evidence>
<comment type="catalytic activity">
    <reaction evidence="2">
        <text>(9Z)-octadecenoate(out) = (9Z)-octadecenoate(in)</text>
        <dbReference type="Rhea" id="RHEA:33655"/>
        <dbReference type="ChEBI" id="CHEBI:30823"/>
    </reaction>
    <physiologicalReaction direction="left-to-right" evidence="2">
        <dbReference type="Rhea" id="RHEA:33656"/>
    </physiologicalReaction>
</comment>
<keyword evidence="14" id="KW-1017">Isopeptide bond</keyword>
<evidence type="ECO:0000256" key="28">
    <source>
        <dbReference type="ARBA" id="ARBA00029966"/>
    </source>
</evidence>
<evidence type="ECO:0000313" key="32">
    <source>
        <dbReference type="Ensembl" id="ENSLLTP00000010509.1"/>
    </source>
</evidence>
<keyword evidence="15" id="KW-0812">Transmembrane</keyword>
<comment type="catalytic activity">
    <reaction evidence="3">
        <text>hexadecanoate(out) = hexadecanoate(in)</text>
        <dbReference type="Rhea" id="RHEA:45256"/>
        <dbReference type="ChEBI" id="CHEBI:7896"/>
    </reaction>
    <physiologicalReaction direction="left-to-right" evidence="3">
        <dbReference type="Rhea" id="RHEA:45257"/>
    </physiologicalReaction>
</comment>
<evidence type="ECO:0000256" key="1">
    <source>
        <dbReference type="ARBA" id="ARBA00000542"/>
    </source>
</evidence>
<dbReference type="InterPro" id="IPR005428">
    <property type="entry name" value="CD36/SCARB1/SNMP1"/>
</dbReference>
<evidence type="ECO:0000256" key="21">
    <source>
        <dbReference type="ARBA" id="ARBA00023136"/>
    </source>
</evidence>
<keyword evidence="18" id="KW-1133">Transmembrane helix</keyword>
<dbReference type="GO" id="GO:0016324">
    <property type="term" value="C:apical plasma membrane"/>
    <property type="evidence" value="ECO:0007669"/>
    <property type="project" value="UniProtKB-SubCell"/>
</dbReference>
<dbReference type="GO" id="GO:0019915">
    <property type="term" value="P:lipid storage"/>
    <property type="evidence" value="ECO:0007669"/>
    <property type="project" value="TreeGrafter"/>
</dbReference>
<evidence type="ECO:0000256" key="17">
    <source>
        <dbReference type="ARBA" id="ARBA00022889"/>
    </source>
</evidence>
<organism evidence="32 33">
    <name type="scientific">Laticauda laticaudata</name>
    <name type="common">Blue-ringed sea krait</name>
    <name type="synonym">Blue-lipped sea krait</name>
    <dbReference type="NCBI Taxonomy" id="8630"/>
    <lineage>
        <taxon>Eukaryota</taxon>
        <taxon>Metazoa</taxon>
        <taxon>Chordata</taxon>
        <taxon>Craniata</taxon>
        <taxon>Vertebrata</taxon>
        <taxon>Euteleostomi</taxon>
        <taxon>Lepidosauria</taxon>
        <taxon>Squamata</taxon>
        <taxon>Bifurcata</taxon>
        <taxon>Unidentata</taxon>
        <taxon>Episquamata</taxon>
        <taxon>Toxicofera</taxon>
        <taxon>Serpentes</taxon>
        <taxon>Colubroidea</taxon>
        <taxon>Elapidae</taxon>
        <taxon>Laticaudinae</taxon>
        <taxon>Laticauda</taxon>
    </lineage>
</organism>
<accession>A0A8C5WSH4</accession>
<dbReference type="GO" id="GO:0042953">
    <property type="term" value="P:lipoprotein transport"/>
    <property type="evidence" value="ECO:0007669"/>
    <property type="project" value="TreeGrafter"/>
</dbReference>
<evidence type="ECO:0000256" key="10">
    <source>
        <dbReference type="ARBA" id="ARBA00010532"/>
    </source>
</evidence>
<dbReference type="GO" id="GO:0034383">
    <property type="term" value="P:low-density lipoprotein particle clearance"/>
    <property type="evidence" value="ECO:0007669"/>
    <property type="project" value="TreeGrafter"/>
</dbReference>
<evidence type="ECO:0000256" key="11">
    <source>
        <dbReference type="ARBA" id="ARBA00020772"/>
    </source>
</evidence>
<dbReference type="GO" id="GO:0044539">
    <property type="term" value="P:long-chain fatty acid import into cell"/>
    <property type="evidence" value="ECO:0007669"/>
    <property type="project" value="TreeGrafter"/>
</dbReference>
<evidence type="ECO:0000256" key="13">
    <source>
        <dbReference type="ARBA" id="ARBA00022475"/>
    </source>
</evidence>
<comment type="catalytic activity">
    <reaction evidence="27">
        <text>tetracosanoate(out) = tetracosanoate(in)</text>
        <dbReference type="Rhea" id="RHEA:45260"/>
        <dbReference type="ChEBI" id="CHEBI:31014"/>
    </reaction>
    <physiologicalReaction direction="left-to-right" evidence="27">
        <dbReference type="Rhea" id="RHEA:45261"/>
    </physiologicalReaction>
</comment>
<evidence type="ECO:0000256" key="30">
    <source>
        <dbReference type="ARBA" id="ARBA00032188"/>
    </source>
</evidence>
<evidence type="ECO:0000256" key="9">
    <source>
        <dbReference type="ARBA" id="ARBA00004651"/>
    </source>
</evidence>
<keyword evidence="20" id="KW-0445">Lipid transport</keyword>
<evidence type="ECO:0000256" key="26">
    <source>
        <dbReference type="ARBA" id="ARBA00023288"/>
    </source>
</evidence>
<evidence type="ECO:0000313" key="33">
    <source>
        <dbReference type="Proteomes" id="UP000694406"/>
    </source>
</evidence>
<dbReference type="GO" id="GO:0006898">
    <property type="term" value="P:receptor-mediated endocytosis"/>
    <property type="evidence" value="ECO:0007669"/>
    <property type="project" value="TreeGrafter"/>
</dbReference>
<dbReference type="Pfam" id="PF01130">
    <property type="entry name" value="CD36"/>
    <property type="match status" value="1"/>
</dbReference>
<dbReference type="GO" id="GO:0005044">
    <property type="term" value="F:scavenger receptor activity"/>
    <property type="evidence" value="ECO:0007669"/>
    <property type="project" value="TreeGrafter"/>
</dbReference>
<dbReference type="PRINTS" id="PR01609">
    <property type="entry name" value="CD36FAMILY"/>
</dbReference>
<evidence type="ECO:0000256" key="29">
    <source>
        <dbReference type="ARBA" id="ARBA00031821"/>
    </source>
</evidence>
<evidence type="ECO:0000256" key="20">
    <source>
        <dbReference type="ARBA" id="ARBA00023055"/>
    </source>
</evidence>
<keyword evidence="17" id="KW-0130">Cell adhesion</keyword>
<dbReference type="AlphaFoldDB" id="A0A8C5WSH4"/>
<dbReference type="Ensembl" id="ENSLLTT00000010898.1">
    <property type="protein sequence ID" value="ENSLLTP00000010509.1"/>
    <property type="gene ID" value="ENSLLTG00000008003.1"/>
</dbReference>
<evidence type="ECO:0000256" key="12">
    <source>
        <dbReference type="ARBA" id="ARBA00022448"/>
    </source>
</evidence>
<evidence type="ECO:0000256" key="15">
    <source>
        <dbReference type="ARBA" id="ARBA00022692"/>
    </source>
</evidence>
<evidence type="ECO:0000256" key="6">
    <source>
        <dbReference type="ARBA" id="ARBA00004221"/>
    </source>
</evidence>
<evidence type="ECO:0000256" key="19">
    <source>
        <dbReference type="ARBA" id="ARBA00023034"/>
    </source>
</evidence>
<comment type="catalytic activity">
    <reaction evidence="1">
        <text>(9Z,12Z)-octadecadienoate(out) = (9Z,12Z)-octadecadienoate(in)</text>
        <dbReference type="Rhea" id="RHEA:45264"/>
        <dbReference type="ChEBI" id="CHEBI:30245"/>
    </reaction>
    <physiologicalReaction direction="left-to-right" evidence="1">
        <dbReference type="Rhea" id="RHEA:45265"/>
    </physiologicalReaction>
</comment>
<evidence type="ECO:0000256" key="5">
    <source>
        <dbReference type="ARBA" id="ARBA00001892"/>
    </source>
</evidence>
<dbReference type="GO" id="GO:0005794">
    <property type="term" value="C:Golgi apparatus"/>
    <property type="evidence" value="ECO:0007669"/>
    <property type="project" value="UniProtKB-SubCell"/>
</dbReference>
<keyword evidence="26" id="KW-0449">Lipoprotein</keyword>
<dbReference type="GO" id="GO:0030169">
    <property type="term" value="F:low-density lipoprotein particle binding"/>
    <property type="evidence" value="ECO:0007669"/>
    <property type="project" value="TreeGrafter"/>
</dbReference>
<evidence type="ECO:0000256" key="22">
    <source>
        <dbReference type="ARBA" id="ARBA00023139"/>
    </source>
</evidence>
<evidence type="ECO:0000256" key="7">
    <source>
        <dbReference type="ARBA" id="ARBA00004285"/>
    </source>
</evidence>
<proteinExistence type="inferred from homology"/>
<evidence type="ECO:0000256" key="2">
    <source>
        <dbReference type="ARBA" id="ARBA00000626"/>
    </source>
</evidence>
<dbReference type="PRINTS" id="PR01610">
    <property type="entry name" value="CD36ANTIGEN"/>
</dbReference>
<comment type="catalytic activity">
    <reaction evidence="5">
        <text>butanoate(out) = butanoate(in)</text>
        <dbReference type="Rhea" id="RHEA:45248"/>
        <dbReference type="ChEBI" id="CHEBI:17968"/>
    </reaction>
    <physiologicalReaction direction="left-to-right" evidence="5">
        <dbReference type="Rhea" id="RHEA:45249"/>
    </physiologicalReaction>
</comment>
<evidence type="ECO:0000256" key="23">
    <source>
        <dbReference type="ARBA" id="ARBA00023157"/>
    </source>
</evidence>
<sequence>MDGSLFLKKIILHSATFILFLQNRSISAKFESEQIVKDIPLYRFVIPPSAFASPVTNPDNVCFCTDISISKNCTLGGMLDISSCKAGKPVYISLPHFLHASKEFFQYVKGLKPDQEEHKTFLDVEPITGFTLHFAKRLQINLLVKPNPKITKKNKISTNLNGLRPFHPYYKLSLLFFAYFENTISLLLKGNDQGCQT</sequence>
<evidence type="ECO:0000256" key="25">
    <source>
        <dbReference type="ARBA" id="ARBA00023180"/>
    </source>
</evidence>
<reference evidence="32" key="1">
    <citation type="submission" date="2025-08" db="UniProtKB">
        <authorList>
            <consortium name="Ensembl"/>
        </authorList>
    </citation>
    <scope>IDENTIFICATION</scope>
</reference>
<keyword evidence="19" id="KW-0333">Golgi apparatus</keyword>
<evidence type="ECO:0000256" key="8">
    <source>
        <dbReference type="ARBA" id="ARBA00004555"/>
    </source>
</evidence>
<comment type="catalytic activity">
    <reaction evidence="4">
        <text>tetradecanoate(out) = tetradecanoate(in)</text>
        <dbReference type="Rhea" id="RHEA:45252"/>
        <dbReference type="ChEBI" id="CHEBI:30807"/>
    </reaction>
    <physiologicalReaction direction="left-to-right" evidence="4">
        <dbReference type="Rhea" id="RHEA:45253"/>
    </physiologicalReaction>
</comment>
<keyword evidence="12" id="KW-0813">Transport</keyword>
<dbReference type="GO" id="GO:0005901">
    <property type="term" value="C:caveola"/>
    <property type="evidence" value="ECO:0007669"/>
    <property type="project" value="TreeGrafter"/>
</dbReference>
<evidence type="ECO:0000256" key="16">
    <source>
        <dbReference type="ARBA" id="ARBA00022843"/>
    </source>
</evidence>
<keyword evidence="23" id="KW-1015">Disulfide bond</keyword>
<evidence type="ECO:0000256" key="31">
    <source>
        <dbReference type="ARBA" id="ARBA00032780"/>
    </source>
</evidence>
<dbReference type="Proteomes" id="UP000694406">
    <property type="component" value="Unplaced"/>
</dbReference>
<dbReference type="GO" id="GO:0007155">
    <property type="term" value="P:cell adhesion"/>
    <property type="evidence" value="ECO:0007669"/>
    <property type="project" value="UniProtKB-KW"/>
</dbReference>
<dbReference type="PANTHER" id="PTHR11923:SF12">
    <property type="entry name" value="PLATELET GLYCOPROTEIN 4"/>
    <property type="match status" value="1"/>
</dbReference>
<evidence type="ECO:0000256" key="18">
    <source>
        <dbReference type="ARBA" id="ARBA00022989"/>
    </source>
</evidence>
<keyword evidence="16" id="KW-0832">Ubl conjugation</keyword>
<dbReference type="GeneTree" id="ENSGT00940000153372"/>
<dbReference type="PANTHER" id="PTHR11923">
    <property type="entry name" value="SCAVENGER RECEPTOR CLASS B TYPE-1 SR-B1"/>
    <property type="match status" value="1"/>
</dbReference>
<comment type="similarity">
    <text evidence="10">Belongs to the CD36 family.</text>
</comment>
<dbReference type="GO" id="GO:0005041">
    <property type="term" value="F:low-density lipoprotein particle receptor activity"/>
    <property type="evidence" value="ECO:0007669"/>
    <property type="project" value="TreeGrafter"/>
</dbReference>
<protein>
    <recommendedName>
        <fullName evidence="11">Platelet glycoprotein 4</fullName>
    </recommendedName>
    <alternativeName>
        <fullName evidence="31">Glycoprotein IIIb</fullName>
    </alternativeName>
    <alternativeName>
        <fullName evidence="29">PAS IV</fullName>
    </alternativeName>
    <alternativeName>
        <fullName evidence="30">PAS-4</fullName>
    </alternativeName>
    <alternativeName>
        <fullName evidence="28">Platelet glycoprotein IV</fullName>
    </alternativeName>
</protein>
<name>A0A8C5WSH4_LATLA</name>
<dbReference type="InterPro" id="IPR002159">
    <property type="entry name" value="CD36_fam"/>
</dbReference>